<keyword evidence="1" id="KW-0732">Signal</keyword>
<gene>
    <name evidence="3" type="ORF">E5351_02920</name>
</gene>
<comment type="caution">
    <text evidence="3">The sequence shown here is derived from an EMBL/GenBank/DDBJ whole genome shotgun (WGS) entry which is preliminary data.</text>
</comment>
<dbReference type="EMBL" id="SRYV01000004">
    <property type="protein sequence ID" value="TGY16535.1"/>
    <property type="molecule type" value="Genomic_DNA"/>
</dbReference>
<feature type="domain" description="S-layer protein C-terminal" evidence="2">
    <location>
        <begin position="105"/>
        <end position="185"/>
    </location>
</feature>
<dbReference type="Proteomes" id="UP000309117">
    <property type="component" value="Unassembled WGS sequence"/>
</dbReference>
<feature type="chain" id="PRO_5039521557" evidence="1">
    <location>
        <begin position="23"/>
        <end position="548"/>
    </location>
</feature>
<evidence type="ECO:0000313" key="3">
    <source>
        <dbReference type="EMBL" id="TGY16535.1"/>
    </source>
</evidence>
<dbReference type="InterPro" id="IPR024968">
    <property type="entry name" value="SlpA_C_lactobacillus"/>
</dbReference>
<organism evidence="3 4">
    <name type="scientific">Lactobacillus intestinalis</name>
    <dbReference type="NCBI Taxonomy" id="151781"/>
    <lineage>
        <taxon>Bacteria</taxon>
        <taxon>Bacillati</taxon>
        <taxon>Bacillota</taxon>
        <taxon>Bacilli</taxon>
        <taxon>Lactobacillales</taxon>
        <taxon>Lactobacillaceae</taxon>
        <taxon>Lactobacillus</taxon>
    </lineage>
</organism>
<dbReference type="GO" id="GO:0006508">
    <property type="term" value="P:proteolysis"/>
    <property type="evidence" value="ECO:0007669"/>
    <property type="project" value="UniProtKB-KW"/>
</dbReference>
<reference evidence="3 4" key="1">
    <citation type="submission" date="2019-04" db="EMBL/GenBank/DDBJ databases">
        <title>Microbes associate with the intestines of laboratory mice.</title>
        <authorList>
            <person name="Navarre W."/>
            <person name="Wong E."/>
            <person name="Huang K."/>
            <person name="Tropini C."/>
            <person name="Ng K."/>
            <person name="Yu B."/>
        </authorList>
    </citation>
    <scope>NUCLEOTIDE SEQUENCE [LARGE SCALE GENOMIC DNA]</scope>
    <source>
        <strain evidence="3 4">NM61_E11</strain>
    </source>
</reference>
<protein>
    <submittedName>
        <fullName evidence="3">Serine protease</fullName>
    </submittedName>
</protein>
<accession>A0A4S2BQS1</accession>
<proteinExistence type="predicted"/>
<dbReference type="AlphaFoldDB" id="A0A4S2BQS1"/>
<keyword evidence="3" id="KW-0378">Hydrolase</keyword>
<feature type="signal peptide" evidence="1">
    <location>
        <begin position="1"/>
        <end position="22"/>
    </location>
</feature>
<dbReference type="GO" id="GO:0008233">
    <property type="term" value="F:peptidase activity"/>
    <property type="evidence" value="ECO:0007669"/>
    <property type="project" value="UniProtKB-KW"/>
</dbReference>
<name>A0A4S2BQS1_9LACO</name>
<keyword evidence="3" id="KW-0645">Protease</keyword>
<sequence length="548" mass="61205">MKIDKKMALISAVLLTVSPVLTSVVQPTVMTVQAATKNKNTITVPGNAALYNSKGDMLTTYNGKTFTTFNKTTNLKVYGNPVKIRGNYYYYIGNGAYAAANYVSKINGREALSLNCNSYVYTKKGNRTGKLLRKNLSYIFTGKYKQNDTADNNVFTKGKKQYQLISTGIKGNDYFQIGKNQYIRIANIERISTNALTHNEIKVTIKKNTHVLLEGADGRIVYSDKIMKKGQKFISDALVGLNNGSNSTPMAYRIKGTHTYIWKSDAYSRHFLTTEITSSAEFNTYTVRAPKDGLQFYNANGENITPTGASFEKHRLLGVDGQMYIWVPKENKAELFYHIVATQKEFITPGDIKGHYNSKNINIGNAFVKVADTENYSGLKKPEIINTAAEAKTDAEKSASSSQLDELKSLLNDSTVIKKSTAYKLSNSSTRNNYDVTVQEVQALLKSKRNLSAAEVKLYSWILQTRTNNLYGKKITVKNMKKMTKTEINLLQSLLNEVESNVNTKSNTYTTLSYDKKMNKVYLVTTAVGTGKLISKVEQPLSDFVTEE</sequence>
<dbReference type="RefSeq" id="WP_135960371.1">
    <property type="nucleotide sequence ID" value="NZ_AQFR02000001.1"/>
</dbReference>
<evidence type="ECO:0000313" key="4">
    <source>
        <dbReference type="Proteomes" id="UP000309117"/>
    </source>
</evidence>
<evidence type="ECO:0000256" key="1">
    <source>
        <dbReference type="SAM" id="SignalP"/>
    </source>
</evidence>
<feature type="domain" description="S-layer protein C-terminal" evidence="2">
    <location>
        <begin position="38"/>
        <end position="100"/>
    </location>
</feature>
<dbReference type="Pfam" id="PF03217">
    <property type="entry name" value="SlpA"/>
    <property type="match status" value="2"/>
</dbReference>
<evidence type="ECO:0000259" key="2">
    <source>
        <dbReference type="Pfam" id="PF03217"/>
    </source>
</evidence>
<dbReference type="Gene3D" id="1.20.120.1850">
    <property type="entry name" value="Ebh helix bundles repeating unit (S and A modules)"/>
    <property type="match status" value="1"/>
</dbReference>